<dbReference type="EMBL" id="BMFT01000001">
    <property type="protein sequence ID" value="GGH16972.1"/>
    <property type="molecule type" value="Genomic_DNA"/>
</dbReference>
<organism evidence="2 3">
    <name type="scientific">Paenibacillus segetis</name>
    <dbReference type="NCBI Taxonomy" id="1325360"/>
    <lineage>
        <taxon>Bacteria</taxon>
        <taxon>Bacillati</taxon>
        <taxon>Bacillota</taxon>
        <taxon>Bacilli</taxon>
        <taxon>Bacillales</taxon>
        <taxon>Paenibacillaceae</taxon>
        <taxon>Paenibacillus</taxon>
    </lineage>
</organism>
<sequence>MFIHYQMTNLEQFLEDIYKQNNITSPHQISIDEISHRLNVWVHKAEVRSRAVESTAGMHSMFLDSRITPEEQHFEFLHELCHLLRHTGNQTIMPESFTQAQEDEAERFILYAAVPFSMFSQLPIPGYHSEAVAYLSEIFRVPFEFAERRLDQIIRREFQGILMDAVNQADMTEERKPQWTAETHRILDKLDRQLVANGMPSYEDKGLLRP</sequence>
<keyword evidence="3" id="KW-1185">Reference proteome</keyword>
<gene>
    <name evidence="2" type="ORF">GCM10008013_12100</name>
</gene>
<dbReference type="RefSeq" id="WP_188536775.1">
    <property type="nucleotide sequence ID" value="NZ_BMFT01000001.1"/>
</dbReference>
<name>A0ABQ1Y9I6_9BACL</name>
<protein>
    <recommendedName>
        <fullName evidence="1">IrrE N-terminal-like domain-containing protein</fullName>
    </recommendedName>
</protein>
<evidence type="ECO:0000313" key="3">
    <source>
        <dbReference type="Proteomes" id="UP000659344"/>
    </source>
</evidence>
<dbReference type="Proteomes" id="UP000659344">
    <property type="component" value="Unassembled WGS sequence"/>
</dbReference>
<dbReference type="InterPro" id="IPR010359">
    <property type="entry name" value="IrrE_HExxH"/>
</dbReference>
<evidence type="ECO:0000313" key="2">
    <source>
        <dbReference type="EMBL" id="GGH16972.1"/>
    </source>
</evidence>
<comment type="caution">
    <text evidence="2">The sequence shown here is derived from an EMBL/GenBank/DDBJ whole genome shotgun (WGS) entry which is preliminary data.</text>
</comment>
<proteinExistence type="predicted"/>
<evidence type="ECO:0000259" key="1">
    <source>
        <dbReference type="Pfam" id="PF06114"/>
    </source>
</evidence>
<reference evidence="3" key="1">
    <citation type="journal article" date="2019" name="Int. J. Syst. Evol. Microbiol.">
        <title>The Global Catalogue of Microorganisms (GCM) 10K type strain sequencing project: providing services to taxonomists for standard genome sequencing and annotation.</title>
        <authorList>
            <consortium name="The Broad Institute Genomics Platform"/>
            <consortium name="The Broad Institute Genome Sequencing Center for Infectious Disease"/>
            <person name="Wu L."/>
            <person name="Ma J."/>
        </authorList>
    </citation>
    <scope>NUCLEOTIDE SEQUENCE [LARGE SCALE GENOMIC DNA]</scope>
    <source>
        <strain evidence="3">CGMCC 1.12769</strain>
    </source>
</reference>
<feature type="domain" description="IrrE N-terminal-like" evidence="1">
    <location>
        <begin position="55"/>
        <end position="150"/>
    </location>
</feature>
<dbReference type="Pfam" id="PF06114">
    <property type="entry name" value="Peptidase_M78"/>
    <property type="match status" value="1"/>
</dbReference>
<accession>A0ABQ1Y9I6</accession>